<name>A0A8J2X3F8_9STRA</name>
<dbReference type="Proteomes" id="UP000789595">
    <property type="component" value="Unassembled WGS sequence"/>
</dbReference>
<dbReference type="AlphaFoldDB" id="A0A8J2X3F8"/>
<dbReference type="EMBL" id="CAKKNE010000004">
    <property type="protein sequence ID" value="CAH0372881.1"/>
    <property type="molecule type" value="Genomic_DNA"/>
</dbReference>
<feature type="region of interest" description="Disordered" evidence="1">
    <location>
        <begin position="18"/>
        <end position="37"/>
    </location>
</feature>
<evidence type="ECO:0000313" key="5">
    <source>
        <dbReference type="Proteomes" id="UP000789595"/>
    </source>
</evidence>
<dbReference type="OrthoDB" id="45605at2759"/>
<sequence length="197" mass="20866">MVCSRARLLACLAAAHAFGPPTRRRPPRTPRRADGEKTGLDAIDELLPRFRRDAGAVDLPKDEEAPAEGAAMGTINDKLLAEIEEAKKGFRVEAPQVDEREDVDISDVNPVQSVLSGVAALATAYVFWLAVGFAANSFAEHPVDSEIYAIQRISTVMRTVVLGLGTLLTGITAFAGVGLLALGGKVVLDPQSSSEGE</sequence>
<keyword evidence="2" id="KW-0812">Transmembrane</keyword>
<evidence type="ECO:0000256" key="1">
    <source>
        <dbReference type="SAM" id="MobiDB-lite"/>
    </source>
</evidence>
<dbReference type="InterPro" id="IPR021434">
    <property type="entry name" value="DUF3082"/>
</dbReference>
<feature type="transmembrane region" description="Helical" evidence="2">
    <location>
        <begin position="114"/>
        <end position="139"/>
    </location>
</feature>
<feature type="chain" id="PRO_5035321756" description="Transmembrane protein 242" evidence="3">
    <location>
        <begin position="18"/>
        <end position="197"/>
    </location>
</feature>
<comment type="caution">
    <text evidence="4">The sequence shown here is derived from an EMBL/GenBank/DDBJ whole genome shotgun (WGS) entry which is preliminary data.</text>
</comment>
<keyword evidence="2" id="KW-0472">Membrane</keyword>
<evidence type="ECO:0008006" key="6">
    <source>
        <dbReference type="Google" id="ProtNLM"/>
    </source>
</evidence>
<keyword evidence="5" id="KW-1185">Reference proteome</keyword>
<proteinExistence type="predicted"/>
<organism evidence="4 5">
    <name type="scientific">Pelagomonas calceolata</name>
    <dbReference type="NCBI Taxonomy" id="35677"/>
    <lineage>
        <taxon>Eukaryota</taxon>
        <taxon>Sar</taxon>
        <taxon>Stramenopiles</taxon>
        <taxon>Ochrophyta</taxon>
        <taxon>Pelagophyceae</taxon>
        <taxon>Pelagomonadales</taxon>
        <taxon>Pelagomonadaceae</taxon>
        <taxon>Pelagomonas</taxon>
    </lineage>
</organism>
<keyword evidence="2" id="KW-1133">Transmembrane helix</keyword>
<feature type="signal peptide" evidence="3">
    <location>
        <begin position="1"/>
        <end position="17"/>
    </location>
</feature>
<keyword evidence="3" id="KW-0732">Signal</keyword>
<feature type="transmembrane region" description="Helical" evidence="2">
    <location>
        <begin position="160"/>
        <end position="182"/>
    </location>
</feature>
<evidence type="ECO:0000256" key="3">
    <source>
        <dbReference type="SAM" id="SignalP"/>
    </source>
</evidence>
<protein>
    <recommendedName>
        <fullName evidence="6">Transmembrane protein 242</fullName>
    </recommendedName>
</protein>
<reference evidence="4" key="1">
    <citation type="submission" date="2021-11" db="EMBL/GenBank/DDBJ databases">
        <authorList>
            <consortium name="Genoscope - CEA"/>
            <person name="William W."/>
        </authorList>
    </citation>
    <scope>NUCLEOTIDE SEQUENCE</scope>
</reference>
<gene>
    <name evidence="4" type="ORF">PECAL_4P00410</name>
</gene>
<evidence type="ECO:0000256" key="2">
    <source>
        <dbReference type="SAM" id="Phobius"/>
    </source>
</evidence>
<accession>A0A8J2X3F8</accession>
<evidence type="ECO:0000313" key="4">
    <source>
        <dbReference type="EMBL" id="CAH0372881.1"/>
    </source>
</evidence>
<dbReference type="Pfam" id="PF11282">
    <property type="entry name" value="DUF3082"/>
    <property type="match status" value="1"/>
</dbReference>